<feature type="non-terminal residue" evidence="1">
    <location>
        <position position="1"/>
    </location>
</feature>
<organism evidence="1 2">
    <name type="scientific">Candidatus Hakubella thermalkaliphila</name>
    <dbReference type="NCBI Taxonomy" id="2754717"/>
    <lineage>
        <taxon>Bacteria</taxon>
        <taxon>Bacillati</taxon>
        <taxon>Actinomycetota</taxon>
        <taxon>Actinomycetota incertae sedis</taxon>
        <taxon>Candidatus Hakubellales</taxon>
        <taxon>Candidatus Hakubellaceae</taxon>
        <taxon>Candidatus Hakubella</taxon>
    </lineage>
</organism>
<evidence type="ECO:0000313" key="2">
    <source>
        <dbReference type="Proteomes" id="UP000569018"/>
    </source>
</evidence>
<comment type="caution">
    <text evidence="1">The sequence shown here is derived from an EMBL/GenBank/DDBJ whole genome shotgun (WGS) entry which is preliminary data.</text>
</comment>
<name>A0A6V8Q766_9ACTN</name>
<reference evidence="1 2" key="1">
    <citation type="journal article" date="2020" name="Front. Microbiol.">
        <title>Single-cell genomics of novel Actinobacteria with the Wood-Ljungdahl pathway discovered in a serpentinizing system.</title>
        <authorList>
            <person name="Merino N."/>
            <person name="Kawai M."/>
            <person name="Boyd E.S."/>
            <person name="Colman D.R."/>
            <person name="McGlynn S.E."/>
            <person name="Nealson K.H."/>
            <person name="Kurokawa K."/>
            <person name="Hongoh Y."/>
        </authorList>
    </citation>
    <scope>NUCLEOTIDE SEQUENCE [LARGE SCALE GENOMIC DNA]</scope>
    <source>
        <strain evidence="1 2">S47</strain>
    </source>
</reference>
<sequence length="59" mass="6901">QMEKAEARLGIQRVRPFELYLRRGKKSLRLPLFRPEYLEAHLGRGRLYSSKEDGAGRLS</sequence>
<dbReference type="Proteomes" id="UP000569018">
    <property type="component" value="Unassembled WGS sequence"/>
</dbReference>
<evidence type="ECO:0000313" key="1">
    <source>
        <dbReference type="EMBL" id="GFP40437.1"/>
    </source>
</evidence>
<dbReference type="EMBL" id="BLSD01000250">
    <property type="protein sequence ID" value="GFP40437.1"/>
    <property type="molecule type" value="Genomic_DNA"/>
</dbReference>
<dbReference type="RefSeq" id="WP_176236304.1">
    <property type="nucleotide sequence ID" value="NZ_BLSD01000250.1"/>
</dbReference>
<accession>A0A6V8Q766</accession>
<dbReference type="AlphaFoldDB" id="A0A6V8Q766"/>
<gene>
    <name evidence="1" type="ORF">HKBW3S47_02133</name>
</gene>
<protein>
    <submittedName>
        <fullName evidence="1">Uncharacterized protein</fullName>
    </submittedName>
</protein>
<proteinExistence type="predicted"/>